<dbReference type="GO" id="GO:0003989">
    <property type="term" value="F:acetyl-CoA carboxylase activity"/>
    <property type="evidence" value="ECO:0007669"/>
    <property type="project" value="InterPro"/>
</dbReference>
<dbReference type="InterPro" id="IPR050537">
    <property type="entry name" value="2-oxoacid_dehydrogenase"/>
</dbReference>
<proteinExistence type="predicted"/>
<feature type="compositionally biased region" description="Low complexity" evidence="8">
    <location>
        <begin position="224"/>
        <end position="244"/>
    </location>
</feature>
<feature type="compositionally biased region" description="Basic and acidic residues" evidence="8">
    <location>
        <begin position="118"/>
        <end position="132"/>
    </location>
</feature>
<keyword evidence="7" id="KW-0934">Plastid</keyword>
<evidence type="ECO:0000256" key="6">
    <source>
        <dbReference type="ARBA" id="ARBA00023267"/>
    </source>
</evidence>
<dbReference type="PRINTS" id="PR01071">
    <property type="entry name" value="ACOABIOTINCC"/>
</dbReference>
<keyword evidence="3 7" id="KW-0276">Fatty acid metabolism</keyword>
<evidence type="ECO:0000256" key="7">
    <source>
        <dbReference type="RuleBase" id="RU364072"/>
    </source>
</evidence>
<dbReference type="GO" id="GO:0009507">
    <property type="term" value="C:chloroplast"/>
    <property type="evidence" value="ECO:0007669"/>
    <property type="project" value="UniProtKB-SubCell"/>
</dbReference>
<dbReference type="PROSITE" id="PS50968">
    <property type="entry name" value="BIOTINYL_LIPOYL"/>
    <property type="match status" value="1"/>
</dbReference>
<dbReference type="CDD" id="cd06850">
    <property type="entry name" value="biotinyl_domain"/>
    <property type="match status" value="1"/>
</dbReference>
<dbReference type="InterPro" id="IPR000089">
    <property type="entry name" value="Biotin_lipoyl"/>
</dbReference>
<dbReference type="InterPro" id="IPR011053">
    <property type="entry name" value="Single_hybrid_motif"/>
</dbReference>
<feature type="region of interest" description="Disordered" evidence="8">
    <location>
        <begin position="108"/>
        <end position="137"/>
    </location>
</feature>
<feature type="domain" description="Lipoyl-binding" evidence="9">
    <location>
        <begin position="240"/>
        <end position="316"/>
    </location>
</feature>
<keyword evidence="4 7" id="KW-0443">Lipid metabolism</keyword>
<evidence type="ECO:0000313" key="10">
    <source>
        <dbReference type="EMBL" id="AYQ93018.1"/>
    </source>
</evidence>
<evidence type="ECO:0000256" key="1">
    <source>
        <dbReference type="ARBA" id="ARBA00005194"/>
    </source>
</evidence>
<organism evidence="10">
    <name type="scientific">Lupinus angustifolius</name>
    <name type="common">Narrow-leaved blue lupine</name>
    <dbReference type="NCBI Taxonomy" id="3871"/>
    <lineage>
        <taxon>Eukaryota</taxon>
        <taxon>Viridiplantae</taxon>
        <taxon>Streptophyta</taxon>
        <taxon>Embryophyta</taxon>
        <taxon>Tracheophyta</taxon>
        <taxon>Spermatophyta</taxon>
        <taxon>Magnoliopsida</taxon>
        <taxon>eudicotyledons</taxon>
        <taxon>Gunneridae</taxon>
        <taxon>Pentapetalae</taxon>
        <taxon>rosids</taxon>
        <taxon>fabids</taxon>
        <taxon>Fabales</taxon>
        <taxon>Fabaceae</taxon>
        <taxon>Papilionoideae</taxon>
        <taxon>50 kb inversion clade</taxon>
        <taxon>genistoids sensu lato</taxon>
        <taxon>core genistoids</taxon>
        <taxon>Genisteae</taxon>
        <taxon>Lupinus</taxon>
    </lineage>
</organism>
<comment type="pathway">
    <text evidence="1 7">Lipid metabolism; fatty acid biosynthesis.</text>
</comment>
<dbReference type="GO" id="GO:0006633">
    <property type="term" value="P:fatty acid biosynthetic process"/>
    <property type="evidence" value="ECO:0007669"/>
    <property type="project" value="UniProtKB-UniPathway"/>
</dbReference>
<dbReference type="Gene3D" id="2.40.50.100">
    <property type="match status" value="1"/>
</dbReference>
<dbReference type="PROSITE" id="PS00188">
    <property type="entry name" value="BIOTIN"/>
    <property type="match status" value="1"/>
</dbReference>
<feature type="region of interest" description="Disordered" evidence="8">
    <location>
        <begin position="190"/>
        <end position="244"/>
    </location>
</feature>
<dbReference type="Pfam" id="PF00364">
    <property type="entry name" value="Biotin_lipoyl"/>
    <property type="match status" value="1"/>
</dbReference>
<keyword evidence="5 7" id="KW-0275">Fatty acid biosynthesis</keyword>
<dbReference type="AlphaFoldDB" id="A0A451EHC7"/>
<dbReference type="NCBIfam" id="TIGR00531">
    <property type="entry name" value="BCCP"/>
    <property type="match status" value="1"/>
</dbReference>
<dbReference type="InterPro" id="IPR001882">
    <property type="entry name" value="Biotin_BS"/>
</dbReference>
<dbReference type="EMBL" id="MK045271">
    <property type="protein sequence ID" value="AYQ93018.1"/>
    <property type="molecule type" value="Genomic_DNA"/>
</dbReference>
<evidence type="ECO:0000259" key="9">
    <source>
        <dbReference type="PROSITE" id="PS50968"/>
    </source>
</evidence>
<dbReference type="PANTHER" id="PTHR43416:SF38">
    <property type="entry name" value="BIOTIN CARBOXYL CARRIER PROTEIN OF ACETYL-COA CARBOXYLASE 1, CHLOROPLASTIC"/>
    <property type="match status" value="1"/>
</dbReference>
<evidence type="ECO:0000256" key="5">
    <source>
        <dbReference type="ARBA" id="ARBA00023160"/>
    </source>
</evidence>
<sequence length="317" mass="33813">MASTSSLASTPSPIPTKATTNLRISRYSNSNLSFRLSPKPNLIRFFTQGSVPNQVFCPRVKAQLNEVNQLQNLFPQSFFESMFSNICSFLDMLLGSSFLLKAGLDGSSNAAAPSITKSESKVETLGTKDPKPSTELSSGVLATEESISQFISQVASLVLVDSRDIVELHLKQLDIEVTIRKKEAIPHLQSPPQPAIVYSPPSVVSPPVAPSSTSTHTPAPPARAPSSSSPPAVKSSKSSHPPLKSPMAGTFYKCPAPGEPAFVKVGDKVKKGQVLCIIEAMKLMNEIEADQSGTIVDILAEDGKPVSVDTPLFVIEP</sequence>
<dbReference type="InterPro" id="IPR001249">
    <property type="entry name" value="AcCoA_biotinCC"/>
</dbReference>
<evidence type="ECO:0000256" key="4">
    <source>
        <dbReference type="ARBA" id="ARBA00023098"/>
    </source>
</evidence>
<name>A0A451EHC7_LUPAN</name>
<keyword evidence="6 7" id="KW-0092">Biotin</keyword>
<dbReference type="FunFam" id="2.40.50.100:FF:000003">
    <property type="entry name" value="Acetyl-CoA carboxylase biotin carboxyl carrier protein"/>
    <property type="match status" value="1"/>
</dbReference>
<keyword evidence="2 7" id="KW-0444">Lipid biosynthesis</keyword>
<feature type="compositionally biased region" description="Polar residues" evidence="8">
    <location>
        <begin position="108"/>
        <end position="117"/>
    </location>
</feature>
<comment type="subcellular location">
    <subcellularLocation>
        <location evidence="7">Plastid</location>
        <location evidence="7">Chloroplast</location>
    </subcellularLocation>
</comment>
<protein>
    <recommendedName>
        <fullName evidence="7">Biotin carboxyl carrier protein of acetyl-CoA carboxylase</fullName>
    </recommendedName>
</protein>
<comment type="function">
    <text evidence="7">This protein is a component of the acetyl coenzyme A carboxylase complex; first, biotin carboxylase catalyzes the carboxylation of the carrier protein and then the transcarboxylase transfers the carboxyl group to form malonyl-CoA.</text>
</comment>
<dbReference type="UniPathway" id="UPA00094"/>
<accession>A0A451EHC7</accession>
<keyword evidence="7" id="KW-0150">Chloroplast</keyword>
<dbReference type="PANTHER" id="PTHR43416">
    <property type="entry name" value="DIHYDROLIPOYLLYSINE-RESIDUE SUCCINYLTRANSFERASE COMPONENT OF 2-OXOGLUTARATE DEHYDROGENASE COMPLEX, MITOCHONDRIAL-RELATED"/>
    <property type="match status" value="1"/>
</dbReference>
<evidence type="ECO:0000256" key="2">
    <source>
        <dbReference type="ARBA" id="ARBA00022516"/>
    </source>
</evidence>
<dbReference type="SUPFAM" id="SSF51230">
    <property type="entry name" value="Single hybrid motif"/>
    <property type="match status" value="1"/>
</dbReference>
<reference evidence="10" key="1">
    <citation type="journal article" date="2018" name="Genes (Basel)">
        <title>Legume Cytosolic and Plastid Acetyl-Coenzyme-A Carboxylase Genes Differ by Evolutionary Patterns and Selection Pressure Schemes Acting before and after Whole-Genome Duplications.</title>
        <authorList>
            <person name="Szczepaniak A."/>
            <person name="Ksiazkiewicz M."/>
            <person name="Podkowinski J."/>
            <person name="Czyz K.B."/>
            <person name="Figlerowicz M."/>
            <person name="Naganowska B."/>
        </authorList>
    </citation>
    <scope>NUCLEOTIDE SEQUENCE</scope>
</reference>
<dbReference type="GO" id="GO:0009317">
    <property type="term" value="C:acetyl-CoA carboxylase complex"/>
    <property type="evidence" value="ECO:0007669"/>
    <property type="project" value="InterPro"/>
</dbReference>
<evidence type="ECO:0000256" key="3">
    <source>
        <dbReference type="ARBA" id="ARBA00022832"/>
    </source>
</evidence>
<evidence type="ECO:0000256" key="8">
    <source>
        <dbReference type="SAM" id="MobiDB-lite"/>
    </source>
</evidence>